<dbReference type="SMART" id="SM00387">
    <property type="entry name" value="HATPase_c"/>
    <property type="match status" value="1"/>
</dbReference>
<feature type="domain" description="HAMP" evidence="13">
    <location>
        <begin position="80"/>
        <end position="134"/>
    </location>
</feature>
<keyword evidence="8 11" id="KW-1133">Transmembrane helix</keyword>
<dbReference type="SUPFAM" id="SSF158472">
    <property type="entry name" value="HAMP domain-like"/>
    <property type="match status" value="1"/>
</dbReference>
<dbReference type="InterPro" id="IPR003661">
    <property type="entry name" value="HisK_dim/P_dom"/>
</dbReference>
<evidence type="ECO:0000313" key="14">
    <source>
        <dbReference type="EMBL" id="MBE1507645.1"/>
    </source>
</evidence>
<accession>A0ABR9IWQ8</accession>
<dbReference type="PANTHER" id="PTHR45436">
    <property type="entry name" value="SENSOR HISTIDINE KINASE YKOH"/>
    <property type="match status" value="1"/>
</dbReference>
<keyword evidence="5 14" id="KW-0808">Transferase</keyword>
<dbReference type="SUPFAM" id="SSF55874">
    <property type="entry name" value="ATPase domain of HSP90 chaperone/DNA topoisomerase II/histidine kinase"/>
    <property type="match status" value="1"/>
</dbReference>
<evidence type="ECO:0000256" key="3">
    <source>
        <dbReference type="ARBA" id="ARBA00012438"/>
    </source>
</evidence>
<dbReference type="Pfam" id="PF00672">
    <property type="entry name" value="HAMP"/>
    <property type="match status" value="1"/>
</dbReference>
<dbReference type="EC" id="2.7.13.3" evidence="3"/>
<evidence type="ECO:0000259" key="12">
    <source>
        <dbReference type="PROSITE" id="PS50109"/>
    </source>
</evidence>
<dbReference type="SMART" id="SM00304">
    <property type="entry name" value="HAMP"/>
    <property type="match status" value="1"/>
</dbReference>
<evidence type="ECO:0000256" key="4">
    <source>
        <dbReference type="ARBA" id="ARBA00022553"/>
    </source>
</evidence>
<dbReference type="InterPro" id="IPR003660">
    <property type="entry name" value="HAMP_dom"/>
</dbReference>
<keyword evidence="7 14" id="KW-0418">Kinase</keyword>
<comment type="subcellular location">
    <subcellularLocation>
        <location evidence="2">Membrane</location>
    </subcellularLocation>
</comment>
<evidence type="ECO:0000256" key="5">
    <source>
        <dbReference type="ARBA" id="ARBA00022679"/>
    </source>
</evidence>
<dbReference type="Proteomes" id="UP000620262">
    <property type="component" value="Unassembled WGS sequence"/>
</dbReference>
<evidence type="ECO:0000256" key="2">
    <source>
        <dbReference type="ARBA" id="ARBA00004370"/>
    </source>
</evidence>
<evidence type="ECO:0000259" key="13">
    <source>
        <dbReference type="PROSITE" id="PS50885"/>
    </source>
</evidence>
<dbReference type="InterPro" id="IPR005467">
    <property type="entry name" value="His_kinase_dom"/>
</dbReference>
<dbReference type="PRINTS" id="PR00344">
    <property type="entry name" value="BCTRLSENSOR"/>
</dbReference>
<dbReference type="CDD" id="cd00082">
    <property type="entry name" value="HisKA"/>
    <property type="match status" value="1"/>
</dbReference>
<dbReference type="Pfam" id="PF02518">
    <property type="entry name" value="HATPase_c"/>
    <property type="match status" value="1"/>
</dbReference>
<dbReference type="InterPro" id="IPR003594">
    <property type="entry name" value="HATPase_dom"/>
</dbReference>
<keyword evidence="9" id="KW-0902">Two-component regulatory system</keyword>
<keyword evidence="10 11" id="KW-0472">Membrane</keyword>
<evidence type="ECO:0000256" key="8">
    <source>
        <dbReference type="ARBA" id="ARBA00022989"/>
    </source>
</evidence>
<feature type="transmembrane region" description="Helical" evidence="11">
    <location>
        <begin position="57"/>
        <end position="76"/>
    </location>
</feature>
<evidence type="ECO:0000313" key="15">
    <source>
        <dbReference type="Proteomes" id="UP000620262"/>
    </source>
</evidence>
<dbReference type="InterPro" id="IPR004358">
    <property type="entry name" value="Sig_transdc_His_kin-like_C"/>
</dbReference>
<keyword evidence="15" id="KW-1185">Reference proteome</keyword>
<reference evidence="14 15" key="1">
    <citation type="submission" date="2020-10" db="EMBL/GenBank/DDBJ databases">
        <title>Sequencing the genomes of 1000 actinobacteria strains.</title>
        <authorList>
            <person name="Klenk H.-P."/>
        </authorList>
    </citation>
    <scope>NUCLEOTIDE SEQUENCE [LARGE SCALE GENOMIC DNA]</scope>
    <source>
        <strain evidence="14 15">DSM 7307</strain>
    </source>
</reference>
<evidence type="ECO:0000256" key="9">
    <source>
        <dbReference type="ARBA" id="ARBA00023012"/>
    </source>
</evidence>
<dbReference type="CDD" id="cd06225">
    <property type="entry name" value="HAMP"/>
    <property type="match status" value="1"/>
</dbReference>
<evidence type="ECO:0000256" key="10">
    <source>
        <dbReference type="ARBA" id="ARBA00023136"/>
    </source>
</evidence>
<evidence type="ECO:0000256" key="6">
    <source>
        <dbReference type="ARBA" id="ARBA00022692"/>
    </source>
</evidence>
<protein>
    <recommendedName>
        <fullName evidence="3">histidine kinase</fullName>
        <ecNumber evidence="3">2.7.13.3</ecNumber>
    </recommendedName>
</protein>
<dbReference type="RefSeq" id="WP_192731362.1">
    <property type="nucleotide sequence ID" value="NZ_BAAAVL010000002.1"/>
</dbReference>
<feature type="domain" description="Histidine kinase" evidence="12">
    <location>
        <begin position="142"/>
        <end position="354"/>
    </location>
</feature>
<dbReference type="PROSITE" id="PS50109">
    <property type="entry name" value="HIS_KIN"/>
    <property type="match status" value="1"/>
</dbReference>
<dbReference type="PROSITE" id="PS50885">
    <property type="entry name" value="HAMP"/>
    <property type="match status" value="1"/>
</dbReference>
<sequence>MIRRSALSRQILMSMAVVTMIAVLVVFFGLYIVYAILISLFPNLLDEDSWLPSGTDFLILAALAFLALLVAGFVSLKLAARILVPINSLAESARRIADGDLTARATPGDHSLGETAHLVADFNVMAQKLQDMADNVAFWNAAIAHELRTPLTILKGRLQGVADGLFTVDEKLIDGLMVQTEGLTRLVNDLRVVTLADAGRLDLQIEPVDLAAEIRKVADIVEPSLRQAGFSLELALVDMTVPADAVRLRQVLLALLNNAQRYARPGRIEVFTLASGNKAVIRVEDSGPGLPPNFDKRAFEPFTRADDSRSRLYGGSGLGLSIVRAIAEAHGGQASCCNSSRGGAVFEISLPRAT</sequence>
<dbReference type="InterPro" id="IPR050428">
    <property type="entry name" value="TCS_sensor_his_kinase"/>
</dbReference>
<dbReference type="EMBL" id="JADBEC010000002">
    <property type="protein sequence ID" value="MBE1507645.1"/>
    <property type="molecule type" value="Genomic_DNA"/>
</dbReference>
<dbReference type="Gene3D" id="1.10.287.130">
    <property type="match status" value="1"/>
</dbReference>
<gene>
    <name evidence="14" type="ORF">H4W29_004890</name>
</gene>
<dbReference type="SUPFAM" id="SSF47384">
    <property type="entry name" value="Homodimeric domain of signal transducing histidine kinase"/>
    <property type="match status" value="1"/>
</dbReference>
<keyword evidence="4" id="KW-0597">Phosphoprotein</keyword>
<evidence type="ECO:0000256" key="1">
    <source>
        <dbReference type="ARBA" id="ARBA00000085"/>
    </source>
</evidence>
<name>A0ABR9IWQ8_RHIVS</name>
<dbReference type="Pfam" id="PF00512">
    <property type="entry name" value="HisKA"/>
    <property type="match status" value="1"/>
</dbReference>
<evidence type="ECO:0000256" key="11">
    <source>
        <dbReference type="SAM" id="Phobius"/>
    </source>
</evidence>
<comment type="caution">
    <text evidence="14">The sequence shown here is derived from an EMBL/GenBank/DDBJ whole genome shotgun (WGS) entry which is preliminary data.</text>
</comment>
<dbReference type="InterPro" id="IPR036890">
    <property type="entry name" value="HATPase_C_sf"/>
</dbReference>
<dbReference type="Gene3D" id="3.30.565.10">
    <property type="entry name" value="Histidine kinase-like ATPase, C-terminal domain"/>
    <property type="match status" value="1"/>
</dbReference>
<keyword evidence="6 11" id="KW-0812">Transmembrane</keyword>
<organism evidence="14 15">
    <name type="scientific">Rhizobium viscosum</name>
    <name type="common">Arthrobacter viscosus</name>
    <dbReference type="NCBI Taxonomy" id="1673"/>
    <lineage>
        <taxon>Bacteria</taxon>
        <taxon>Pseudomonadati</taxon>
        <taxon>Pseudomonadota</taxon>
        <taxon>Alphaproteobacteria</taxon>
        <taxon>Hyphomicrobiales</taxon>
        <taxon>Rhizobiaceae</taxon>
        <taxon>Rhizobium/Agrobacterium group</taxon>
        <taxon>Rhizobium</taxon>
    </lineage>
</organism>
<comment type="catalytic activity">
    <reaction evidence="1">
        <text>ATP + protein L-histidine = ADP + protein N-phospho-L-histidine.</text>
        <dbReference type="EC" id="2.7.13.3"/>
    </reaction>
</comment>
<dbReference type="PANTHER" id="PTHR45436:SF5">
    <property type="entry name" value="SENSOR HISTIDINE KINASE TRCS"/>
    <property type="match status" value="1"/>
</dbReference>
<dbReference type="InterPro" id="IPR036097">
    <property type="entry name" value="HisK_dim/P_sf"/>
</dbReference>
<proteinExistence type="predicted"/>
<feature type="transmembrane region" description="Helical" evidence="11">
    <location>
        <begin position="12"/>
        <end position="37"/>
    </location>
</feature>
<dbReference type="GO" id="GO:0004673">
    <property type="term" value="F:protein histidine kinase activity"/>
    <property type="evidence" value="ECO:0007669"/>
    <property type="project" value="UniProtKB-EC"/>
</dbReference>
<dbReference type="SMART" id="SM00388">
    <property type="entry name" value="HisKA"/>
    <property type="match status" value="1"/>
</dbReference>
<dbReference type="Gene3D" id="6.10.340.10">
    <property type="match status" value="1"/>
</dbReference>
<evidence type="ECO:0000256" key="7">
    <source>
        <dbReference type="ARBA" id="ARBA00022777"/>
    </source>
</evidence>